<dbReference type="EMBL" id="JBBPDW010000011">
    <property type="protein sequence ID" value="KAK7548238.1"/>
    <property type="molecule type" value="Genomic_DNA"/>
</dbReference>
<comment type="caution">
    <text evidence="2">The sequence shown here is derived from an EMBL/GenBank/DDBJ whole genome shotgun (WGS) entry which is preliminary data.</text>
</comment>
<feature type="region of interest" description="Disordered" evidence="1">
    <location>
        <begin position="143"/>
        <end position="171"/>
    </location>
</feature>
<feature type="compositionally biased region" description="Polar residues" evidence="1">
    <location>
        <begin position="1"/>
        <end position="23"/>
    </location>
</feature>
<reference evidence="2 3" key="1">
    <citation type="submission" date="2024-04" db="EMBL/GenBank/DDBJ databases">
        <title>Phyllosticta paracitricarpa is synonymous to the EU quarantine fungus P. citricarpa based on phylogenomic analyses.</title>
        <authorList>
            <consortium name="Lawrence Berkeley National Laboratory"/>
            <person name="Van Ingen-Buijs V.A."/>
            <person name="Van Westerhoven A.C."/>
            <person name="Haridas S."/>
            <person name="Skiadas P."/>
            <person name="Martin F."/>
            <person name="Groenewald J.Z."/>
            <person name="Crous P.W."/>
            <person name="Seidl M.F."/>
        </authorList>
    </citation>
    <scope>NUCLEOTIDE SEQUENCE [LARGE SCALE GENOMIC DNA]</scope>
    <source>
        <strain evidence="2 3">CBS 122670</strain>
    </source>
</reference>
<evidence type="ECO:0000256" key="1">
    <source>
        <dbReference type="SAM" id="MobiDB-lite"/>
    </source>
</evidence>
<feature type="region of interest" description="Disordered" evidence="1">
    <location>
        <begin position="1"/>
        <end position="91"/>
    </location>
</feature>
<evidence type="ECO:0000313" key="2">
    <source>
        <dbReference type="EMBL" id="KAK7548238.1"/>
    </source>
</evidence>
<keyword evidence="3" id="KW-1185">Reference proteome</keyword>
<dbReference type="Proteomes" id="UP001365128">
    <property type="component" value="Unassembled WGS sequence"/>
</dbReference>
<name>A0ABR1MFX1_9PEZI</name>
<organism evidence="2 3">
    <name type="scientific">Phyllosticta citricarpa</name>
    <dbReference type="NCBI Taxonomy" id="55181"/>
    <lineage>
        <taxon>Eukaryota</taxon>
        <taxon>Fungi</taxon>
        <taxon>Dikarya</taxon>
        <taxon>Ascomycota</taxon>
        <taxon>Pezizomycotina</taxon>
        <taxon>Dothideomycetes</taxon>
        <taxon>Dothideomycetes incertae sedis</taxon>
        <taxon>Botryosphaeriales</taxon>
        <taxon>Phyllostictaceae</taxon>
        <taxon>Phyllosticta</taxon>
    </lineage>
</organism>
<sequence>MLNTQPSCRLDSSNPASQLDSLTTPPPPPPQQQVRISSSLRRGPSCTSQSASQPDSRHSSSSRSAATKQTGHPSHTISSSASHTHAPRLDSSVPPPPPVLFFHFFSCLVHFLPLTLTGPYPSIHPFRVVVCALLRSLPLASSVTSHKPSARGPPLSPGTRARTHARARVSTASPMSRTAYSSLPFSFPLLVRHAARPCATGRYVGDLRVGVFLSFFPSFLPSIPASSAAAPNVRWIRRPASPGVSQLQAGRSLIPVRLLLFKGTLSSSSRSSRVHLLGATKHALIACGWALAIVLRSTAAGCWSFCQLLGASCYHRAILSSGNPFVSAVVDATRLAAQG</sequence>
<protein>
    <submittedName>
        <fullName evidence="2">Uncharacterized protein</fullName>
    </submittedName>
</protein>
<accession>A0ABR1MFX1</accession>
<evidence type="ECO:0000313" key="3">
    <source>
        <dbReference type="Proteomes" id="UP001365128"/>
    </source>
</evidence>
<proteinExistence type="predicted"/>
<feature type="compositionally biased region" description="Low complexity" evidence="1">
    <location>
        <begin position="48"/>
        <end position="84"/>
    </location>
</feature>
<gene>
    <name evidence="2" type="ORF">IWX46DRAFT_580215</name>
</gene>